<dbReference type="InterPro" id="IPR003010">
    <property type="entry name" value="C-N_Hydrolase"/>
</dbReference>
<feature type="transmembrane region" description="Helical" evidence="9">
    <location>
        <begin position="204"/>
        <end position="223"/>
    </location>
</feature>
<evidence type="ECO:0000256" key="5">
    <source>
        <dbReference type="ARBA" id="ARBA00022692"/>
    </source>
</evidence>
<name>A0ABZ0PDE7_9PROT</name>
<dbReference type="PANTHER" id="PTHR38686:SF1">
    <property type="entry name" value="APOLIPOPROTEIN N-ACYLTRANSFERASE"/>
    <property type="match status" value="1"/>
</dbReference>
<feature type="domain" description="CN hydrolase" evidence="10">
    <location>
        <begin position="241"/>
        <end position="486"/>
    </location>
</feature>
<evidence type="ECO:0000313" key="11">
    <source>
        <dbReference type="EMBL" id="WPB83729.1"/>
    </source>
</evidence>
<sequence length="520" mass="53957">MTTAALTAVPVGAAQPAQVSAAVWLLAPVLGAVQALAFAPLHVAVALPIAFGGLFLLLERTRSLRGAFVLGWLFGVGSFLVGLSWITEAFAVDAARFGALALPALVALAAGLGLFPALSLAAARLLAGDRRGAPLAAALMAAWAAGEWLRGTVLTGFPWNIAGYSLGASDALLQASALIGIHGAGLLAVAAGILPALAVRQRRIWPAALAVMLLAGAWGHGALRLAEVTPEPVTGVHLRIVQPNIAQDLKWAEGEREAILARLLSLSAQAAEGTAPPTHVVWPESAVPYLIAEAPAIRARLAAVVPPDGALLTGAVRRSVTQEGRPALLNSIVALDARGEITAAYDKIRLVPFGEYQPLRRILAALPKLTVGEVDFIPGAPRRALSAVGLPPAWPLICYEAIFPTRPPAGEAAPGWILTVTNDAWFGTSWGPYQHALAARVRGIELGLPVVRAANSGISFVTDAYGREMARLPLATAGVLDVALPGAIAEATPYARWGDLPFALAVMLLAVTAVTLRRRP</sequence>
<dbReference type="Pfam" id="PF20154">
    <property type="entry name" value="LNT_N"/>
    <property type="match status" value="1"/>
</dbReference>
<evidence type="ECO:0000256" key="8">
    <source>
        <dbReference type="ARBA" id="ARBA00023315"/>
    </source>
</evidence>
<evidence type="ECO:0000256" key="7">
    <source>
        <dbReference type="ARBA" id="ARBA00023136"/>
    </source>
</evidence>
<comment type="catalytic activity">
    <reaction evidence="9">
        <text>N-terminal S-1,2-diacyl-sn-glyceryl-L-cysteinyl-[lipoprotein] + a glycerophospholipid = N-acyl-S-1,2-diacyl-sn-glyceryl-L-cysteinyl-[lipoprotein] + a 2-acyl-sn-glycero-3-phospholipid + H(+)</text>
        <dbReference type="Rhea" id="RHEA:48228"/>
        <dbReference type="Rhea" id="RHEA-COMP:14681"/>
        <dbReference type="Rhea" id="RHEA-COMP:14684"/>
        <dbReference type="ChEBI" id="CHEBI:15378"/>
        <dbReference type="ChEBI" id="CHEBI:136912"/>
        <dbReference type="ChEBI" id="CHEBI:140656"/>
        <dbReference type="ChEBI" id="CHEBI:140657"/>
        <dbReference type="ChEBI" id="CHEBI:140660"/>
        <dbReference type="EC" id="2.3.1.269"/>
    </reaction>
</comment>
<evidence type="ECO:0000256" key="1">
    <source>
        <dbReference type="ARBA" id="ARBA00004651"/>
    </source>
</evidence>
<gene>
    <name evidence="9 11" type="primary">lnt</name>
    <name evidence="11" type="ORF">R9Z33_16630</name>
</gene>
<protein>
    <recommendedName>
        <fullName evidence="9">Apolipoprotein N-acyltransferase</fullName>
        <shortName evidence="9">ALP N-acyltransferase</shortName>
        <ecNumber evidence="9">2.3.1.269</ecNumber>
    </recommendedName>
</protein>
<keyword evidence="7 9" id="KW-0472">Membrane</keyword>
<reference evidence="11 12" key="1">
    <citation type="submission" date="2023-11" db="EMBL/GenBank/DDBJ databases">
        <title>Arctic aerobic anoxygenic photoheterotroph Sediminicoccus rosea KRV36 adapts its photosynthesis to long days of polar summer.</title>
        <authorList>
            <person name="Tomasch J."/>
            <person name="Kopejtka K."/>
            <person name="Bily T."/>
            <person name="Gardiner A.T."/>
            <person name="Gardian Z."/>
            <person name="Shivaramu S."/>
            <person name="Koblizek M."/>
            <person name="Engelhardt F."/>
            <person name="Kaftan D."/>
        </authorList>
    </citation>
    <scope>NUCLEOTIDE SEQUENCE [LARGE SCALE GENOMIC DNA]</scope>
    <source>
        <strain evidence="11 12">R-30</strain>
    </source>
</reference>
<dbReference type="InterPro" id="IPR004563">
    <property type="entry name" value="Apolipo_AcylTrfase"/>
</dbReference>
<dbReference type="Gene3D" id="3.60.110.10">
    <property type="entry name" value="Carbon-nitrogen hydrolase"/>
    <property type="match status" value="1"/>
</dbReference>
<evidence type="ECO:0000256" key="2">
    <source>
        <dbReference type="ARBA" id="ARBA00010065"/>
    </source>
</evidence>
<comment type="function">
    <text evidence="9">Catalyzes the phospholipid dependent N-acylation of the N-terminal cysteine of apolipoprotein, the last step in lipoprotein maturation.</text>
</comment>
<dbReference type="CDD" id="cd07571">
    <property type="entry name" value="ALP_N-acyl_transferase"/>
    <property type="match status" value="1"/>
</dbReference>
<comment type="pathway">
    <text evidence="9">Protein modification; lipoprotein biosynthesis (N-acyl transfer).</text>
</comment>
<feature type="transmembrane region" description="Helical" evidence="9">
    <location>
        <begin position="67"/>
        <end position="87"/>
    </location>
</feature>
<evidence type="ECO:0000256" key="3">
    <source>
        <dbReference type="ARBA" id="ARBA00022475"/>
    </source>
</evidence>
<evidence type="ECO:0000259" key="10">
    <source>
        <dbReference type="PROSITE" id="PS50263"/>
    </source>
</evidence>
<dbReference type="InterPro" id="IPR036526">
    <property type="entry name" value="C-N_Hydrolase_sf"/>
</dbReference>
<feature type="transmembrane region" description="Helical" evidence="9">
    <location>
        <begin position="135"/>
        <end position="159"/>
    </location>
</feature>
<evidence type="ECO:0000256" key="9">
    <source>
        <dbReference type="HAMAP-Rule" id="MF_01148"/>
    </source>
</evidence>
<proteinExistence type="inferred from homology"/>
<keyword evidence="8 9" id="KW-0012">Acyltransferase</keyword>
<feature type="transmembrane region" description="Helical" evidence="9">
    <location>
        <begin position="171"/>
        <end position="197"/>
    </location>
</feature>
<dbReference type="Proteomes" id="UP001305521">
    <property type="component" value="Chromosome"/>
</dbReference>
<dbReference type="EC" id="2.3.1.269" evidence="9"/>
<dbReference type="PROSITE" id="PS50263">
    <property type="entry name" value="CN_HYDROLASE"/>
    <property type="match status" value="1"/>
</dbReference>
<dbReference type="SUPFAM" id="SSF56317">
    <property type="entry name" value="Carbon-nitrogen hydrolase"/>
    <property type="match status" value="1"/>
</dbReference>
<evidence type="ECO:0000313" key="12">
    <source>
        <dbReference type="Proteomes" id="UP001305521"/>
    </source>
</evidence>
<dbReference type="Pfam" id="PF00795">
    <property type="entry name" value="CN_hydrolase"/>
    <property type="match status" value="1"/>
</dbReference>
<feature type="transmembrane region" description="Helical" evidence="9">
    <location>
        <begin position="37"/>
        <end position="58"/>
    </location>
</feature>
<dbReference type="RefSeq" id="WP_318647686.1">
    <property type="nucleotide sequence ID" value="NZ_CP137852.1"/>
</dbReference>
<comment type="similarity">
    <text evidence="2 9">Belongs to the CN hydrolase family. Apolipoprotein N-acyltransferase subfamily.</text>
</comment>
<evidence type="ECO:0000256" key="4">
    <source>
        <dbReference type="ARBA" id="ARBA00022679"/>
    </source>
</evidence>
<dbReference type="PANTHER" id="PTHR38686">
    <property type="entry name" value="APOLIPOPROTEIN N-ACYLTRANSFERASE"/>
    <property type="match status" value="1"/>
</dbReference>
<dbReference type="NCBIfam" id="TIGR00546">
    <property type="entry name" value="lnt"/>
    <property type="match status" value="1"/>
</dbReference>
<comment type="subcellular location">
    <subcellularLocation>
        <location evidence="1 9">Cell membrane</location>
        <topology evidence="1 9">Multi-pass membrane protein</topology>
    </subcellularLocation>
</comment>
<organism evidence="11 12">
    <name type="scientific">Sediminicoccus rosea</name>
    <dbReference type="NCBI Taxonomy" id="1225128"/>
    <lineage>
        <taxon>Bacteria</taxon>
        <taxon>Pseudomonadati</taxon>
        <taxon>Pseudomonadota</taxon>
        <taxon>Alphaproteobacteria</taxon>
        <taxon>Acetobacterales</taxon>
        <taxon>Roseomonadaceae</taxon>
        <taxon>Sediminicoccus</taxon>
    </lineage>
</organism>
<keyword evidence="4 9" id="KW-0808">Transferase</keyword>
<keyword evidence="12" id="KW-1185">Reference proteome</keyword>
<feature type="transmembrane region" description="Helical" evidence="9">
    <location>
        <begin position="99"/>
        <end position="123"/>
    </location>
</feature>
<evidence type="ECO:0000256" key="6">
    <source>
        <dbReference type="ARBA" id="ARBA00022989"/>
    </source>
</evidence>
<keyword evidence="3 9" id="KW-1003">Cell membrane</keyword>
<dbReference type="InterPro" id="IPR045378">
    <property type="entry name" value="LNT_N"/>
</dbReference>
<dbReference type="HAMAP" id="MF_01148">
    <property type="entry name" value="Lnt"/>
    <property type="match status" value="1"/>
</dbReference>
<keyword evidence="5 9" id="KW-0812">Transmembrane</keyword>
<dbReference type="EMBL" id="CP137852">
    <property type="protein sequence ID" value="WPB83729.1"/>
    <property type="molecule type" value="Genomic_DNA"/>
</dbReference>
<accession>A0ABZ0PDE7</accession>
<keyword evidence="6 9" id="KW-1133">Transmembrane helix</keyword>